<reference evidence="3" key="1">
    <citation type="journal article" date="2008" name="Nat. Genet.">
        <title>The Pristionchus pacificus genome provides a unique perspective on nematode lifestyle and parasitism.</title>
        <authorList>
            <person name="Dieterich C."/>
            <person name="Clifton S.W."/>
            <person name="Schuster L.N."/>
            <person name="Chinwalla A."/>
            <person name="Delehaunty K."/>
            <person name="Dinkelacker I."/>
            <person name="Fulton L."/>
            <person name="Fulton R."/>
            <person name="Godfrey J."/>
            <person name="Minx P."/>
            <person name="Mitreva M."/>
            <person name="Roeseler W."/>
            <person name="Tian H."/>
            <person name="Witte H."/>
            <person name="Yang S.P."/>
            <person name="Wilson R.K."/>
            <person name="Sommer R.J."/>
        </authorList>
    </citation>
    <scope>NUCLEOTIDE SEQUENCE [LARGE SCALE GENOMIC DNA]</scope>
    <source>
        <strain evidence="3">PS312</strain>
    </source>
</reference>
<accession>A0A8R1YP24</accession>
<keyword evidence="3" id="KW-1185">Reference proteome</keyword>
<dbReference type="GO" id="GO:0035627">
    <property type="term" value="P:ceramide transport"/>
    <property type="evidence" value="ECO:0000318"/>
    <property type="project" value="GO_Central"/>
</dbReference>
<reference evidence="2" key="2">
    <citation type="submission" date="2022-06" db="UniProtKB">
        <authorList>
            <consortium name="EnsemblMetazoa"/>
        </authorList>
    </citation>
    <scope>IDENTIFICATION</scope>
    <source>
        <strain evidence="2">PS312</strain>
    </source>
</reference>
<dbReference type="Pfam" id="PF08718">
    <property type="entry name" value="GLTP"/>
    <property type="match status" value="1"/>
</dbReference>
<proteinExistence type="predicted"/>
<name>A0A2A6C874_PRIPA</name>
<sequence length="338" mass="38315">MHQEQIRPLVSCTFVIYMRLFFLFLILTQLIFVSSKLVHHRENYFIHVLWQLFWYERGRGIARSPVHLKMILEPELSFAFPKGAHPQPQPAISKQTIHISVMTCAAPANNHTDFAKKEHLFPCLQEDSGIPTEPFLSAFQGLADFVGFMGTAFAPVKSDIAGNVRTRWLKDPIGQDTLQKLIASDLKDNGGKLGIATEGLLWLKRGQEFMLLMLIFMVRDYRKDKASTESLVSYSKWPTMADPVVEDQSSSSQDEVLQIKTLTKKHIQVLYRLLILIVDNFGGGRKDLFGCEGGRREGTSTAEGRKEEREGGGWKERGVEECEEKRLEGPMGGEEKKV</sequence>
<keyword evidence="1" id="KW-0813">Transport</keyword>
<dbReference type="AlphaFoldDB" id="A0A2A6C874"/>
<dbReference type="OrthoDB" id="205255at2759"/>
<dbReference type="SUPFAM" id="SSF110004">
    <property type="entry name" value="Glycolipid transfer protein, GLTP"/>
    <property type="match status" value="1"/>
</dbReference>
<dbReference type="Proteomes" id="UP000005239">
    <property type="component" value="Unassembled WGS sequence"/>
</dbReference>
<protein>
    <submittedName>
        <fullName evidence="2">GLTP domain-containing protein</fullName>
    </submittedName>
</protein>
<dbReference type="InterPro" id="IPR014830">
    <property type="entry name" value="Glycolipid_transfer_prot_dom"/>
</dbReference>
<dbReference type="PANTHER" id="PTHR10219:SF25">
    <property type="entry name" value="PLECKSTRIN HOMOLOGY DOMAIN-CONTAINING FAMILY A MEMBER 8"/>
    <property type="match status" value="1"/>
</dbReference>
<accession>A0A2A6C874</accession>
<dbReference type="GO" id="GO:1902388">
    <property type="term" value="F:ceramide 1-phosphate transfer activity"/>
    <property type="evidence" value="ECO:0000318"/>
    <property type="project" value="GO_Central"/>
</dbReference>
<organism evidence="2 3">
    <name type="scientific">Pristionchus pacificus</name>
    <name type="common">Parasitic nematode worm</name>
    <dbReference type="NCBI Taxonomy" id="54126"/>
    <lineage>
        <taxon>Eukaryota</taxon>
        <taxon>Metazoa</taxon>
        <taxon>Ecdysozoa</taxon>
        <taxon>Nematoda</taxon>
        <taxon>Chromadorea</taxon>
        <taxon>Rhabditida</taxon>
        <taxon>Rhabditina</taxon>
        <taxon>Diplogasteromorpha</taxon>
        <taxon>Diplogasteroidea</taxon>
        <taxon>Neodiplogasteridae</taxon>
        <taxon>Pristionchus</taxon>
    </lineage>
</organism>
<dbReference type="GO" id="GO:0005829">
    <property type="term" value="C:cytosol"/>
    <property type="evidence" value="ECO:0000318"/>
    <property type="project" value="GO_Central"/>
</dbReference>
<dbReference type="GO" id="GO:0120009">
    <property type="term" value="P:intermembrane lipid transfer"/>
    <property type="evidence" value="ECO:0000318"/>
    <property type="project" value="GO_Central"/>
</dbReference>
<dbReference type="PANTHER" id="PTHR10219">
    <property type="entry name" value="GLYCOLIPID TRANSFER PROTEIN-RELATED"/>
    <property type="match status" value="1"/>
</dbReference>
<evidence type="ECO:0000256" key="1">
    <source>
        <dbReference type="ARBA" id="ARBA00022448"/>
    </source>
</evidence>
<dbReference type="Gene3D" id="1.10.3520.10">
    <property type="entry name" value="Glycolipid transfer protein"/>
    <property type="match status" value="1"/>
</dbReference>
<evidence type="ECO:0000313" key="2">
    <source>
        <dbReference type="EnsemblMetazoa" id="PPA34578.1"/>
    </source>
</evidence>
<gene>
    <name evidence="2" type="primary">WBGene00272947</name>
</gene>
<dbReference type="InterPro" id="IPR036497">
    <property type="entry name" value="GLTP_sf"/>
</dbReference>
<evidence type="ECO:0000313" key="3">
    <source>
        <dbReference type="Proteomes" id="UP000005239"/>
    </source>
</evidence>
<dbReference type="GO" id="GO:1902387">
    <property type="term" value="F:ceramide 1-phosphate binding"/>
    <property type="evidence" value="ECO:0000318"/>
    <property type="project" value="GO_Central"/>
</dbReference>
<dbReference type="EnsemblMetazoa" id="PPA34578.1">
    <property type="protein sequence ID" value="PPA34578.1"/>
    <property type="gene ID" value="WBGene00272947"/>
</dbReference>